<reference evidence="3 4" key="1">
    <citation type="journal article" date="2018" name="Evol. Lett.">
        <title>Horizontal gene cluster transfer increased hallucinogenic mushroom diversity.</title>
        <authorList>
            <person name="Reynolds H.T."/>
            <person name="Vijayakumar V."/>
            <person name="Gluck-Thaler E."/>
            <person name="Korotkin H.B."/>
            <person name="Matheny P.B."/>
            <person name="Slot J.C."/>
        </authorList>
    </citation>
    <scope>NUCLEOTIDE SEQUENCE [LARGE SCALE GENOMIC DNA]</scope>
    <source>
        <strain evidence="3 4">2629</strain>
    </source>
</reference>
<evidence type="ECO:0000256" key="1">
    <source>
        <dbReference type="SAM" id="MobiDB-lite"/>
    </source>
</evidence>
<dbReference type="AlphaFoldDB" id="A0A409W1W2"/>
<evidence type="ECO:0000256" key="2">
    <source>
        <dbReference type="SAM" id="Phobius"/>
    </source>
</evidence>
<evidence type="ECO:0000313" key="3">
    <source>
        <dbReference type="EMBL" id="PPQ72509.1"/>
    </source>
</evidence>
<protein>
    <submittedName>
        <fullName evidence="3">Uncharacterized protein</fullName>
    </submittedName>
</protein>
<dbReference type="InParanoid" id="A0A409W1W2"/>
<keyword evidence="2" id="KW-0472">Membrane</keyword>
<feature type="compositionally biased region" description="Polar residues" evidence="1">
    <location>
        <begin position="609"/>
        <end position="622"/>
    </location>
</feature>
<feature type="transmembrane region" description="Helical" evidence="2">
    <location>
        <begin position="6"/>
        <end position="27"/>
    </location>
</feature>
<dbReference type="Pfam" id="PF14022">
    <property type="entry name" value="DUF4238"/>
    <property type="match status" value="1"/>
</dbReference>
<dbReference type="OrthoDB" id="5340163at2759"/>
<keyword evidence="4" id="KW-1185">Reference proteome</keyword>
<dbReference type="EMBL" id="NHTK01005866">
    <property type="protein sequence ID" value="PPQ72509.1"/>
    <property type="molecule type" value="Genomic_DNA"/>
</dbReference>
<keyword evidence="2" id="KW-0812">Transmembrane</keyword>
<dbReference type="InterPro" id="IPR025332">
    <property type="entry name" value="DUF4238"/>
</dbReference>
<accession>A0A409W1W2</accession>
<gene>
    <name evidence="3" type="ORF">CVT24_004825</name>
</gene>
<dbReference type="Proteomes" id="UP000284842">
    <property type="component" value="Unassembled WGS sequence"/>
</dbReference>
<name>A0A409W1W2_9AGAR</name>
<organism evidence="3 4">
    <name type="scientific">Panaeolus cyanescens</name>
    <dbReference type="NCBI Taxonomy" id="181874"/>
    <lineage>
        <taxon>Eukaryota</taxon>
        <taxon>Fungi</taxon>
        <taxon>Dikarya</taxon>
        <taxon>Basidiomycota</taxon>
        <taxon>Agaricomycotina</taxon>
        <taxon>Agaricomycetes</taxon>
        <taxon>Agaricomycetidae</taxon>
        <taxon>Agaricales</taxon>
        <taxon>Agaricineae</taxon>
        <taxon>Galeropsidaceae</taxon>
        <taxon>Panaeolus</taxon>
    </lineage>
</organism>
<comment type="caution">
    <text evidence="3">The sequence shown here is derived from an EMBL/GenBank/DDBJ whole genome shotgun (WGS) entry which is preliminary data.</text>
</comment>
<keyword evidence="2" id="KW-1133">Transmembrane helix</keyword>
<feature type="region of interest" description="Disordered" evidence="1">
    <location>
        <begin position="601"/>
        <end position="626"/>
    </location>
</feature>
<evidence type="ECO:0000313" key="4">
    <source>
        <dbReference type="Proteomes" id="UP000284842"/>
    </source>
</evidence>
<sequence length="906" mass="102460">MEDSAIILIVALVIMVPLVLFMGYMAVDAWFIRPRREKVVEKSGETLKRLRLERASGSSLSSSYRSSRHHRNESSFSLNYPDEAGSVLSQEKVQYTLPSFPSIPYGYPASGRRKEEDLEAALLLPTSAHHSENVLSITFSFMSKKDQYHHFIPRFILREFQTGSKKTNKERQEEFKKTGIVNERVYFYQPKTGTLENRLIGTVYGVTNLYRDITNIEQVDEIEEKFSKLESHCAKLIQGLHKRLDGSATEQRSFPITRQDLGQLRKFLFLMHFRNSGLQGSYFDPEHPHHRGVRDALEKRWAQVPGAKVPKDVWLDAMRYYLNTSHAEILLQVSERAPANADFVTLLTSLRPHTVENADLMDAITYHQQADMYHLAILQAAPGHEFVLGNNTFGLWEGIMGEGTISQHGVHRVYVASPRIALILRMNLYLDAVRSPELVRDTRSDLLSISLSQAQCTFGFHGNEGFRGMAQYRASLAAQNDLFTFPIKKLTSAETFLVNAVVLQNIGIMGSLTFKDPSCLHLTLHQFWKLGSNSATSPIANINRLIRNNYLSLMRIVGDAIRGQPEDFDIPVNRVFLLSQTGGEAKATTAAEARSKGAIRKKKGKGRSTAVTLDSNSGTQPASAHAAKERVDIAAITLKRVEGNIPAARQRYEESLEAWKLMHHDATELTDLERSCSSLFDLTANRFKKLAEPILHFPRAPGFSPSPNARLRTSSEIISDETIKAIWDKGGRWFDEWEDRFRLRMFGVQESNGGYSERRMIAPTRAYDRSPLVLNSWNDFEIDYEETDPGYRYKSLTPLPRHFEMAYFGLKSFLTLLPALISVNAYQIDVWDNNFYAGTQKRYTSAGTHLIGFQANSYKWINGAPNCCVSFCNGNLQTEYWCESHNNQLAAGFTRIVIGCNGNPGC</sequence>
<proteinExistence type="predicted"/>